<dbReference type="AlphaFoldDB" id="A0A0B7AX02"/>
<organism evidence="1">
    <name type="scientific">Arion vulgaris</name>
    <dbReference type="NCBI Taxonomy" id="1028688"/>
    <lineage>
        <taxon>Eukaryota</taxon>
        <taxon>Metazoa</taxon>
        <taxon>Spiralia</taxon>
        <taxon>Lophotrochozoa</taxon>
        <taxon>Mollusca</taxon>
        <taxon>Gastropoda</taxon>
        <taxon>Heterobranchia</taxon>
        <taxon>Euthyneura</taxon>
        <taxon>Panpulmonata</taxon>
        <taxon>Eupulmonata</taxon>
        <taxon>Stylommatophora</taxon>
        <taxon>Helicina</taxon>
        <taxon>Arionoidea</taxon>
        <taxon>Arionidae</taxon>
        <taxon>Arion</taxon>
    </lineage>
</organism>
<gene>
    <name evidence="1" type="primary">ORF148443</name>
</gene>
<accession>A0A0B7AX02</accession>
<sequence length="59" mass="6697">MSGQLHMFFHIYSPLKDPVVESHHPLSKDFYLSTSFVSMSLTISTTSSTSTTATYVWYC</sequence>
<proteinExistence type="predicted"/>
<evidence type="ECO:0000313" key="1">
    <source>
        <dbReference type="EMBL" id="CEK85484.1"/>
    </source>
</evidence>
<dbReference type="EMBL" id="HACG01038619">
    <property type="protein sequence ID" value="CEK85484.1"/>
    <property type="molecule type" value="Transcribed_RNA"/>
</dbReference>
<name>A0A0B7AX02_9EUPU</name>
<protein>
    <submittedName>
        <fullName evidence="1">Uncharacterized protein</fullName>
    </submittedName>
</protein>
<reference evidence="1" key="1">
    <citation type="submission" date="2014-12" db="EMBL/GenBank/DDBJ databases">
        <title>Insight into the proteome of Arion vulgaris.</title>
        <authorList>
            <person name="Aradska J."/>
            <person name="Bulat T."/>
            <person name="Smidak R."/>
            <person name="Sarate P."/>
            <person name="Gangsoo J."/>
            <person name="Sialana F."/>
            <person name="Bilban M."/>
            <person name="Lubec G."/>
        </authorList>
    </citation>
    <scope>NUCLEOTIDE SEQUENCE</scope>
    <source>
        <tissue evidence="1">Skin</tissue>
    </source>
</reference>